<protein>
    <submittedName>
        <fullName evidence="2">Uncharacterized protein</fullName>
    </submittedName>
</protein>
<keyword evidence="3" id="KW-1185">Reference proteome</keyword>
<evidence type="ECO:0000313" key="3">
    <source>
        <dbReference type="Proteomes" id="UP000279259"/>
    </source>
</evidence>
<feature type="compositionally biased region" description="Low complexity" evidence="1">
    <location>
        <begin position="45"/>
        <end position="54"/>
    </location>
</feature>
<dbReference type="OrthoDB" id="10345546at2759"/>
<accession>A0A427Y2B8</accession>
<feature type="compositionally biased region" description="Basic residues" evidence="1">
    <location>
        <begin position="25"/>
        <end position="40"/>
    </location>
</feature>
<dbReference type="EMBL" id="RSCD01000021">
    <property type="protein sequence ID" value="RSH85242.1"/>
    <property type="molecule type" value="Genomic_DNA"/>
</dbReference>
<dbReference type="Proteomes" id="UP000279259">
    <property type="component" value="Unassembled WGS sequence"/>
</dbReference>
<feature type="region of interest" description="Disordered" evidence="1">
    <location>
        <begin position="121"/>
        <end position="147"/>
    </location>
</feature>
<evidence type="ECO:0000256" key="1">
    <source>
        <dbReference type="SAM" id="MobiDB-lite"/>
    </source>
</evidence>
<organism evidence="2 3">
    <name type="scientific">Saitozyma podzolica</name>
    <dbReference type="NCBI Taxonomy" id="1890683"/>
    <lineage>
        <taxon>Eukaryota</taxon>
        <taxon>Fungi</taxon>
        <taxon>Dikarya</taxon>
        <taxon>Basidiomycota</taxon>
        <taxon>Agaricomycotina</taxon>
        <taxon>Tremellomycetes</taxon>
        <taxon>Tremellales</taxon>
        <taxon>Trimorphomycetaceae</taxon>
        <taxon>Saitozyma</taxon>
    </lineage>
</organism>
<feature type="region of interest" description="Disordered" evidence="1">
    <location>
        <begin position="1"/>
        <end position="104"/>
    </location>
</feature>
<name>A0A427Y2B8_9TREE</name>
<evidence type="ECO:0000313" key="2">
    <source>
        <dbReference type="EMBL" id="RSH85242.1"/>
    </source>
</evidence>
<proteinExistence type="predicted"/>
<comment type="caution">
    <text evidence="2">The sequence shown here is derived from an EMBL/GenBank/DDBJ whole genome shotgun (WGS) entry which is preliminary data.</text>
</comment>
<gene>
    <name evidence="2" type="ORF">EHS25_005049</name>
</gene>
<reference evidence="2 3" key="1">
    <citation type="submission" date="2018-11" db="EMBL/GenBank/DDBJ databases">
        <title>Genome sequence of Saitozyma podzolica DSM 27192.</title>
        <authorList>
            <person name="Aliyu H."/>
            <person name="Gorte O."/>
            <person name="Ochsenreither K."/>
        </authorList>
    </citation>
    <scope>NUCLEOTIDE SEQUENCE [LARGE SCALE GENOMIC DNA]</scope>
    <source>
        <strain evidence="2 3">DSM 27192</strain>
    </source>
</reference>
<dbReference type="AlphaFoldDB" id="A0A427Y2B8"/>
<sequence length="163" mass="17374">MPLSALYEARLHHRGRKSDPGMHRGPGRPRTHSPATRRGRGGGPSSSTATTPRAIASLLPSTNGSTSARRRAGSADAPSGSESLVEGATGADKPQRKPKKKGWKGWAMVYYDDDGNVLEERMRDETPPEDRSTLSPAPELRVSRGADGAPLMMSLGLCCVRDA</sequence>
<feature type="compositionally biased region" description="Basic and acidic residues" evidence="1">
    <location>
        <begin position="121"/>
        <end position="132"/>
    </location>
</feature>